<dbReference type="Gene3D" id="3.80.10.10">
    <property type="entry name" value="Ribonuclease Inhibitor"/>
    <property type="match status" value="1"/>
</dbReference>
<dbReference type="PROSITE" id="PS51450">
    <property type="entry name" value="LRR"/>
    <property type="match status" value="1"/>
</dbReference>
<dbReference type="PANTHER" id="PTHR46473:SF23">
    <property type="entry name" value="GH08155P"/>
    <property type="match status" value="1"/>
</dbReference>
<dbReference type="Proteomes" id="UP000507470">
    <property type="component" value="Unassembled WGS sequence"/>
</dbReference>
<keyword evidence="5" id="KW-0812">Transmembrane</keyword>
<keyword evidence="10" id="KW-0472">Membrane</keyword>
<dbReference type="SMART" id="SM00369">
    <property type="entry name" value="LRR_TYP"/>
    <property type="match status" value="3"/>
</dbReference>
<keyword evidence="7" id="KW-0677">Repeat</keyword>
<dbReference type="InterPro" id="IPR003591">
    <property type="entry name" value="Leu-rich_rpt_typical-subtyp"/>
</dbReference>
<keyword evidence="8" id="KW-1133">Transmembrane helix</keyword>
<keyword evidence="6" id="KW-0732">Signal</keyword>
<evidence type="ECO:0000256" key="8">
    <source>
        <dbReference type="ARBA" id="ARBA00022989"/>
    </source>
</evidence>
<keyword evidence="4" id="KW-0433">Leucine-rich repeat</keyword>
<reference evidence="13 14" key="1">
    <citation type="submission" date="2020-06" db="EMBL/GenBank/DDBJ databases">
        <authorList>
            <person name="Li R."/>
            <person name="Bekaert M."/>
        </authorList>
    </citation>
    <scope>NUCLEOTIDE SEQUENCE [LARGE SCALE GENOMIC DNA]</scope>
    <source>
        <strain evidence="14">wild</strain>
    </source>
</reference>
<dbReference type="Pfam" id="PF13855">
    <property type="entry name" value="LRR_8"/>
    <property type="match status" value="1"/>
</dbReference>
<evidence type="ECO:0000256" key="3">
    <source>
        <dbReference type="ARBA" id="ARBA00022475"/>
    </source>
</evidence>
<dbReference type="InterPro" id="IPR032675">
    <property type="entry name" value="LRR_dom_sf"/>
</dbReference>
<dbReference type="GO" id="GO:0034220">
    <property type="term" value="P:monoatomic ion transmembrane transport"/>
    <property type="evidence" value="ECO:0007669"/>
    <property type="project" value="UniProtKB-KW"/>
</dbReference>
<evidence type="ECO:0000256" key="4">
    <source>
        <dbReference type="ARBA" id="ARBA00022614"/>
    </source>
</evidence>
<keyword evidence="14" id="KW-1185">Reference proteome</keyword>
<sequence length="221" mass="24990">MGADLKLSSLCIVNTQCRCFNETGTSKLHVDCAHSMIKNIPEVPRNVHIFNLQHNRIKKIEDNVFQSLTTLFSLDLSYNKITSLKSNSFEGLGELRVLNLNDNPIEYTGFPNGSFIPLVSLIRLCIKTTTKAFGQCTNIFSDKTMSDLKTLEELEIDNPVPIGRIIIFGEGYKYLNHLISLNIGICYYPVLVDEKTFQFMPHLTFSVVCLSSRVDIKVYKA</sequence>
<evidence type="ECO:0000256" key="5">
    <source>
        <dbReference type="ARBA" id="ARBA00022692"/>
    </source>
</evidence>
<evidence type="ECO:0000256" key="12">
    <source>
        <dbReference type="ARBA" id="ARBA00023303"/>
    </source>
</evidence>
<keyword evidence="3" id="KW-1003">Cell membrane</keyword>
<dbReference type="EMBL" id="CACVKT020006933">
    <property type="protein sequence ID" value="CAC5404347.1"/>
    <property type="molecule type" value="Genomic_DNA"/>
</dbReference>
<keyword evidence="12" id="KW-0407">Ion channel</keyword>
<evidence type="ECO:0000256" key="9">
    <source>
        <dbReference type="ARBA" id="ARBA00023065"/>
    </source>
</evidence>
<keyword evidence="2" id="KW-0813">Transport</keyword>
<evidence type="ECO:0000313" key="14">
    <source>
        <dbReference type="Proteomes" id="UP000507470"/>
    </source>
</evidence>
<dbReference type="SUPFAM" id="SSF52058">
    <property type="entry name" value="L domain-like"/>
    <property type="match status" value="1"/>
</dbReference>
<comment type="subcellular location">
    <subcellularLocation>
        <location evidence="1">Cell membrane</location>
        <topology evidence="1">Single-pass membrane protein</topology>
    </subcellularLocation>
</comment>
<organism evidence="13 14">
    <name type="scientific">Mytilus coruscus</name>
    <name type="common">Sea mussel</name>
    <dbReference type="NCBI Taxonomy" id="42192"/>
    <lineage>
        <taxon>Eukaryota</taxon>
        <taxon>Metazoa</taxon>
        <taxon>Spiralia</taxon>
        <taxon>Lophotrochozoa</taxon>
        <taxon>Mollusca</taxon>
        <taxon>Bivalvia</taxon>
        <taxon>Autobranchia</taxon>
        <taxon>Pteriomorphia</taxon>
        <taxon>Mytilida</taxon>
        <taxon>Mytiloidea</taxon>
        <taxon>Mytilidae</taxon>
        <taxon>Mytilinae</taxon>
        <taxon>Mytilus</taxon>
    </lineage>
</organism>
<dbReference type="AlphaFoldDB" id="A0A6J8D9P8"/>
<dbReference type="InterPro" id="IPR051432">
    <property type="entry name" value="KCNMA1_auxiliary"/>
</dbReference>
<evidence type="ECO:0000256" key="2">
    <source>
        <dbReference type="ARBA" id="ARBA00022448"/>
    </source>
</evidence>
<gene>
    <name evidence="13" type="ORF">MCOR_38145</name>
</gene>
<protein>
    <recommendedName>
        <fullName evidence="15">LINGO</fullName>
    </recommendedName>
</protein>
<evidence type="ECO:0000256" key="11">
    <source>
        <dbReference type="ARBA" id="ARBA00023157"/>
    </source>
</evidence>
<evidence type="ECO:0000256" key="1">
    <source>
        <dbReference type="ARBA" id="ARBA00004162"/>
    </source>
</evidence>
<dbReference type="OrthoDB" id="6343311at2759"/>
<dbReference type="GO" id="GO:0005886">
    <property type="term" value="C:plasma membrane"/>
    <property type="evidence" value="ECO:0007669"/>
    <property type="project" value="UniProtKB-SubCell"/>
</dbReference>
<name>A0A6J8D9P8_MYTCO</name>
<evidence type="ECO:0000313" key="13">
    <source>
        <dbReference type="EMBL" id="CAC5404347.1"/>
    </source>
</evidence>
<evidence type="ECO:0008006" key="15">
    <source>
        <dbReference type="Google" id="ProtNLM"/>
    </source>
</evidence>
<proteinExistence type="predicted"/>
<evidence type="ECO:0000256" key="10">
    <source>
        <dbReference type="ARBA" id="ARBA00023136"/>
    </source>
</evidence>
<keyword evidence="9" id="KW-0406">Ion transport</keyword>
<accession>A0A6J8D9P8</accession>
<dbReference type="PANTHER" id="PTHR46473">
    <property type="entry name" value="GH08155P"/>
    <property type="match status" value="1"/>
</dbReference>
<keyword evidence="11" id="KW-1015">Disulfide bond</keyword>
<dbReference type="InterPro" id="IPR001611">
    <property type="entry name" value="Leu-rich_rpt"/>
</dbReference>
<evidence type="ECO:0000256" key="6">
    <source>
        <dbReference type="ARBA" id="ARBA00022729"/>
    </source>
</evidence>
<evidence type="ECO:0000256" key="7">
    <source>
        <dbReference type="ARBA" id="ARBA00022737"/>
    </source>
</evidence>